<dbReference type="EMBL" id="KB096743">
    <property type="protein sequence ID" value="ESO01723.1"/>
    <property type="molecule type" value="Genomic_DNA"/>
</dbReference>
<feature type="region of interest" description="Disordered" evidence="1">
    <location>
        <begin position="126"/>
        <end position="154"/>
    </location>
</feature>
<evidence type="ECO:0000313" key="2">
    <source>
        <dbReference type="EMBL" id="ESO01723.1"/>
    </source>
</evidence>
<feature type="compositionally biased region" description="Basic and acidic residues" evidence="1">
    <location>
        <begin position="139"/>
        <end position="154"/>
    </location>
</feature>
<dbReference type="GeneID" id="20205088"/>
<proteinExistence type="predicted"/>
<accession>T1F8D9</accession>
<dbReference type="EMBL" id="AMQM01005002">
    <property type="status" value="NOT_ANNOTATED_CDS"/>
    <property type="molecule type" value="Genomic_DNA"/>
</dbReference>
<dbReference type="CTD" id="20205088"/>
<dbReference type="InParanoid" id="T1F8D9"/>
<dbReference type="HOGENOM" id="CLU_143730_0_0_1"/>
<reference evidence="2 4" key="2">
    <citation type="journal article" date="2013" name="Nature">
        <title>Insights into bilaterian evolution from three spiralian genomes.</title>
        <authorList>
            <person name="Simakov O."/>
            <person name="Marletaz F."/>
            <person name="Cho S.J."/>
            <person name="Edsinger-Gonzales E."/>
            <person name="Havlak P."/>
            <person name="Hellsten U."/>
            <person name="Kuo D.H."/>
            <person name="Larsson T."/>
            <person name="Lv J."/>
            <person name="Arendt D."/>
            <person name="Savage R."/>
            <person name="Osoegawa K."/>
            <person name="de Jong P."/>
            <person name="Grimwood J."/>
            <person name="Chapman J.A."/>
            <person name="Shapiro H."/>
            <person name="Aerts A."/>
            <person name="Otillar R.P."/>
            <person name="Terry A.Y."/>
            <person name="Boore J.L."/>
            <person name="Grigoriev I.V."/>
            <person name="Lindberg D.R."/>
            <person name="Seaver E.C."/>
            <person name="Weisblat D.A."/>
            <person name="Putnam N.H."/>
            <person name="Rokhsar D.S."/>
        </authorList>
    </citation>
    <scope>NUCLEOTIDE SEQUENCE</scope>
</reference>
<reference evidence="3" key="3">
    <citation type="submission" date="2015-06" db="UniProtKB">
        <authorList>
            <consortium name="EnsemblMetazoa"/>
        </authorList>
    </citation>
    <scope>IDENTIFICATION</scope>
</reference>
<dbReference type="EnsemblMetazoa" id="HelroT174700">
    <property type="protein sequence ID" value="HelroP174700"/>
    <property type="gene ID" value="HelroG174700"/>
</dbReference>
<dbReference type="KEGG" id="hro:HELRODRAFT_174700"/>
<gene>
    <name evidence="3" type="primary">20205088</name>
    <name evidence="2" type="ORF">HELRODRAFT_174700</name>
</gene>
<evidence type="ECO:0000313" key="3">
    <source>
        <dbReference type="EnsemblMetazoa" id="HelroP174700"/>
    </source>
</evidence>
<name>T1F8D9_HELRO</name>
<dbReference type="RefSeq" id="XP_009020377.1">
    <property type="nucleotide sequence ID" value="XM_009022129.1"/>
</dbReference>
<organism evidence="3 4">
    <name type="scientific">Helobdella robusta</name>
    <name type="common">Californian leech</name>
    <dbReference type="NCBI Taxonomy" id="6412"/>
    <lineage>
        <taxon>Eukaryota</taxon>
        <taxon>Metazoa</taxon>
        <taxon>Spiralia</taxon>
        <taxon>Lophotrochozoa</taxon>
        <taxon>Annelida</taxon>
        <taxon>Clitellata</taxon>
        <taxon>Hirudinea</taxon>
        <taxon>Rhynchobdellida</taxon>
        <taxon>Glossiphoniidae</taxon>
        <taxon>Helobdella</taxon>
    </lineage>
</organism>
<evidence type="ECO:0000313" key="4">
    <source>
        <dbReference type="Proteomes" id="UP000015101"/>
    </source>
</evidence>
<dbReference type="Proteomes" id="UP000015101">
    <property type="component" value="Unassembled WGS sequence"/>
</dbReference>
<protein>
    <submittedName>
        <fullName evidence="2 3">Uncharacterized protein</fullName>
    </submittedName>
</protein>
<keyword evidence="4" id="KW-1185">Reference proteome</keyword>
<evidence type="ECO:0000256" key="1">
    <source>
        <dbReference type="SAM" id="MobiDB-lite"/>
    </source>
</evidence>
<reference evidence="4" key="1">
    <citation type="submission" date="2012-12" db="EMBL/GenBank/DDBJ databases">
        <authorList>
            <person name="Hellsten U."/>
            <person name="Grimwood J."/>
            <person name="Chapman J.A."/>
            <person name="Shapiro H."/>
            <person name="Aerts A."/>
            <person name="Otillar R.P."/>
            <person name="Terry A.Y."/>
            <person name="Boore J.L."/>
            <person name="Simakov O."/>
            <person name="Marletaz F."/>
            <person name="Cho S.-J."/>
            <person name="Edsinger-Gonzales E."/>
            <person name="Havlak P."/>
            <person name="Kuo D.-H."/>
            <person name="Larsson T."/>
            <person name="Lv J."/>
            <person name="Arendt D."/>
            <person name="Savage R."/>
            <person name="Osoegawa K."/>
            <person name="de Jong P."/>
            <person name="Lindberg D.R."/>
            <person name="Seaver E.C."/>
            <person name="Weisblat D.A."/>
            <person name="Putnam N.H."/>
            <person name="Grigoriev I.V."/>
            <person name="Rokhsar D.S."/>
        </authorList>
    </citation>
    <scope>NUCLEOTIDE SEQUENCE</scope>
</reference>
<dbReference type="AlphaFoldDB" id="T1F8D9"/>
<feature type="compositionally biased region" description="Low complexity" evidence="1">
    <location>
        <begin position="126"/>
        <end position="138"/>
    </location>
</feature>
<sequence>MVGVKGIVQHLSSQQFIVLRRHDVNSSNYSDFNNYTTYCNHFYEVFDGYNKTPASPLFESIVGNQVINTGRAAVQCQQVSTNSPVPVLELSTLPPDIATAVTASYFAKISFSTTCENNCKHTNQHNNNINSSSNNNNKNNHDVFSCHENDSVSG</sequence>